<accession>A0AAP0FAB8</accession>
<organism evidence="1 2">
    <name type="scientific">Stephania cephalantha</name>
    <dbReference type="NCBI Taxonomy" id="152367"/>
    <lineage>
        <taxon>Eukaryota</taxon>
        <taxon>Viridiplantae</taxon>
        <taxon>Streptophyta</taxon>
        <taxon>Embryophyta</taxon>
        <taxon>Tracheophyta</taxon>
        <taxon>Spermatophyta</taxon>
        <taxon>Magnoliopsida</taxon>
        <taxon>Ranunculales</taxon>
        <taxon>Menispermaceae</taxon>
        <taxon>Menispermoideae</taxon>
        <taxon>Cissampelideae</taxon>
        <taxon>Stephania</taxon>
    </lineage>
</organism>
<dbReference type="EMBL" id="JBBNAG010000009">
    <property type="protein sequence ID" value="KAK9105302.1"/>
    <property type="molecule type" value="Genomic_DNA"/>
</dbReference>
<dbReference type="AlphaFoldDB" id="A0AAP0FAB8"/>
<gene>
    <name evidence="1" type="ORF">Scep_022146</name>
</gene>
<evidence type="ECO:0000313" key="1">
    <source>
        <dbReference type="EMBL" id="KAK9105302.1"/>
    </source>
</evidence>
<evidence type="ECO:0000313" key="2">
    <source>
        <dbReference type="Proteomes" id="UP001419268"/>
    </source>
</evidence>
<comment type="caution">
    <text evidence="1">The sequence shown here is derived from an EMBL/GenBank/DDBJ whole genome shotgun (WGS) entry which is preliminary data.</text>
</comment>
<protein>
    <submittedName>
        <fullName evidence="1">Uncharacterized protein</fullName>
    </submittedName>
</protein>
<reference evidence="1 2" key="1">
    <citation type="submission" date="2024-01" db="EMBL/GenBank/DDBJ databases">
        <title>Genome assemblies of Stephania.</title>
        <authorList>
            <person name="Yang L."/>
        </authorList>
    </citation>
    <scope>NUCLEOTIDE SEQUENCE [LARGE SCALE GENOMIC DNA]</scope>
    <source>
        <strain evidence="1">JXDWG</strain>
        <tissue evidence="1">Leaf</tissue>
    </source>
</reference>
<sequence length="90" mass="10392">MDLGVIVLLLQKFGTFSVCGNREGYVLVMMALCSCFVASRRALVDDIERSILERHEHWKTLHRRGYTSERRNASMCLRRMLNTLNNSTSL</sequence>
<keyword evidence="2" id="KW-1185">Reference proteome</keyword>
<proteinExistence type="predicted"/>
<dbReference type="Proteomes" id="UP001419268">
    <property type="component" value="Unassembled WGS sequence"/>
</dbReference>
<name>A0AAP0FAB8_9MAGN</name>